<keyword evidence="1" id="KW-0732">Signal</keyword>
<proteinExistence type="predicted"/>
<feature type="chain" id="PRO_5045175861" description="Outer membrane protein beta-barrel domain-containing protein" evidence="1">
    <location>
        <begin position="23"/>
        <end position="211"/>
    </location>
</feature>
<evidence type="ECO:0008006" key="4">
    <source>
        <dbReference type="Google" id="ProtNLM"/>
    </source>
</evidence>
<evidence type="ECO:0000313" key="3">
    <source>
        <dbReference type="Proteomes" id="UP001302949"/>
    </source>
</evidence>
<evidence type="ECO:0000256" key="1">
    <source>
        <dbReference type="SAM" id="SignalP"/>
    </source>
</evidence>
<dbReference type="RefSeq" id="WP_323298462.1">
    <property type="nucleotide sequence ID" value="NZ_JAYFUM010000026.1"/>
</dbReference>
<dbReference type="EMBL" id="JAYFUM010000026">
    <property type="protein sequence ID" value="MEA5141305.1"/>
    <property type="molecule type" value="Genomic_DNA"/>
</dbReference>
<gene>
    <name evidence="2" type="ORF">VB248_19280</name>
</gene>
<keyword evidence="3" id="KW-1185">Reference proteome</keyword>
<protein>
    <recommendedName>
        <fullName evidence="4">Outer membrane protein beta-barrel domain-containing protein</fullName>
    </recommendedName>
</protein>
<evidence type="ECO:0000313" key="2">
    <source>
        <dbReference type="EMBL" id="MEA5141305.1"/>
    </source>
</evidence>
<organism evidence="2 3">
    <name type="scientific">Arcicella rigui</name>
    <dbReference type="NCBI Taxonomy" id="797020"/>
    <lineage>
        <taxon>Bacteria</taxon>
        <taxon>Pseudomonadati</taxon>
        <taxon>Bacteroidota</taxon>
        <taxon>Cytophagia</taxon>
        <taxon>Cytophagales</taxon>
        <taxon>Flectobacillaceae</taxon>
        <taxon>Arcicella</taxon>
    </lineage>
</organism>
<reference evidence="2 3" key="1">
    <citation type="submission" date="2023-12" db="EMBL/GenBank/DDBJ databases">
        <title>Novel species of the genus Arcicella isolated from rivers.</title>
        <authorList>
            <person name="Lu H."/>
        </authorList>
    </citation>
    <scope>NUCLEOTIDE SEQUENCE [LARGE SCALE GENOMIC DNA]</scope>
    <source>
        <strain evidence="2 3">KCTC 23307</strain>
    </source>
</reference>
<dbReference type="Proteomes" id="UP001302949">
    <property type="component" value="Unassembled WGS sequence"/>
</dbReference>
<feature type="signal peptide" evidence="1">
    <location>
        <begin position="1"/>
        <end position="22"/>
    </location>
</feature>
<sequence length="211" mass="23598">MLSKKLFLLTMMMFMVSFLSKAQYETGTKYWQLEGAFSGNVSASKIVTPYSYHEESSSNRSSLSFKRGVFTENYLAKGWFANYNLDASTYHISSGQTKSKTYYHTVGGGYFVAKFKPLTKSLALFGEVYASGSYGFQTGSQDLSYHSFSLESGLNVGLRYFVNKKWFINGQTSLINVGAYQKRYGNSIATELQLNSVMNVNSLSISIGKTF</sequence>
<accession>A0ABU5QEL6</accession>
<comment type="caution">
    <text evidence="2">The sequence shown here is derived from an EMBL/GenBank/DDBJ whole genome shotgun (WGS) entry which is preliminary data.</text>
</comment>
<name>A0ABU5QEL6_9BACT</name>